<accession>K3YNR2</accession>
<reference evidence="1" key="2">
    <citation type="submission" date="2018-08" db="UniProtKB">
        <authorList>
            <consortium name="EnsemblPlants"/>
        </authorList>
    </citation>
    <scope>IDENTIFICATION</scope>
    <source>
        <strain evidence="1">Yugu1</strain>
    </source>
</reference>
<dbReference type="EMBL" id="AGNK02003543">
    <property type="status" value="NOT_ANNOTATED_CDS"/>
    <property type="molecule type" value="Genomic_DNA"/>
</dbReference>
<evidence type="ECO:0000313" key="2">
    <source>
        <dbReference type="Proteomes" id="UP000004995"/>
    </source>
</evidence>
<dbReference type="EnsemblPlants" id="KQL00682">
    <property type="protein sequence ID" value="KQL00682"/>
    <property type="gene ID" value="SETIT_015904mg"/>
</dbReference>
<name>K3YNR2_SETIT</name>
<protein>
    <submittedName>
        <fullName evidence="1">Uncharacterized protein</fullName>
    </submittedName>
</protein>
<keyword evidence="2" id="KW-1185">Reference proteome</keyword>
<evidence type="ECO:0000313" key="1">
    <source>
        <dbReference type="EnsemblPlants" id="KQL00682"/>
    </source>
</evidence>
<dbReference type="AlphaFoldDB" id="K3YNR2"/>
<dbReference type="HOGENOM" id="CLU_3072289_0_0_1"/>
<proteinExistence type="predicted"/>
<dbReference type="Gramene" id="KQL00682">
    <property type="protein sequence ID" value="KQL00682"/>
    <property type="gene ID" value="SETIT_015904mg"/>
</dbReference>
<organism evidence="1 2">
    <name type="scientific">Setaria italica</name>
    <name type="common">Foxtail millet</name>
    <name type="synonym">Panicum italicum</name>
    <dbReference type="NCBI Taxonomy" id="4555"/>
    <lineage>
        <taxon>Eukaryota</taxon>
        <taxon>Viridiplantae</taxon>
        <taxon>Streptophyta</taxon>
        <taxon>Embryophyta</taxon>
        <taxon>Tracheophyta</taxon>
        <taxon>Spermatophyta</taxon>
        <taxon>Magnoliopsida</taxon>
        <taxon>Liliopsida</taxon>
        <taxon>Poales</taxon>
        <taxon>Poaceae</taxon>
        <taxon>PACMAD clade</taxon>
        <taxon>Panicoideae</taxon>
        <taxon>Panicodae</taxon>
        <taxon>Paniceae</taxon>
        <taxon>Cenchrinae</taxon>
        <taxon>Setaria</taxon>
    </lineage>
</organism>
<sequence>MLNDLPFDVRPKRGSNAFGPSWLLSSSYCLSFHDAFGCKMGNSLLVLVSLGFL</sequence>
<reference evidence="2" key="1">
    <citation type="journal article" date="2012" name="Nat. Biotechnol.">
        <title>Reference genome sequence of the model plant Setaria.</title>
        <authorList>
            <person name="Bennetzen J.L."/>
            <person name="Schmutz J."/>
            <person name="Wang H."/>
            <person name="Percifield R."/>
            <person name="Hawkins J."/>
            <person name="Pontaroli A.C."/>
            <person name="Estep M."/>
            <person name="Feng L."/>
            <person name="Vaughn J.N."/>
            <person name="Grimwood J."/>
            <person name="Jenkins J."/>
            <person name="Barry K."/>
            <person name="Lindquist E."/>
            <person name="Hellsten U."/>
            <person name="Deshpande S."/>
            <person name="Wang X."/>
            <person name="Wu X."/>
            <person name="Mitros T."/>
            <person name="Triplett J."/>
            <person name="Yang X."/>
            <person name="Ye C.Y."/>
            <person name="Mauro-Herrera M."/>
            <person name="Wang L."/>
            <person name="Li P."/>
            <person name="Sharma M."/>
            <person name="Sharma R."/>
            <person name="Ronald P.C."/>
            <person name="Panaud O."/>
            <person name="Kellogg E.A."/>
            <person name="Brutnell T.P."/>
            <person name="Doust A.N."/>
            <person name="Tuskan G.A."/>
            <person name="Rokhsar D."/>
            <person name="Devos K.M."/>
        </authorList>
    </citation>
    <scope>NUCLEOTIDE SEQUENCE [LARGE SCALE GENOMIC DNA]</scope>
    <source>
        <strain evidence="2">cv. Yugu1</strain>
    </source>
</reference>
<dbReference type="Proteomes" id="UP000004995">
    <property type="component" value="Unassembled WGS sequence"/>
</dbReference>
<dbReference type="InParanoid" id="K3YNR2"/>